<keyword evidence="3" id="KW-0507">mRNA processing</keyword>
<sequence length="323" mass="36260">MFSSLLPKPEHATHDTIPVSIIKESRRSALIVSPGISDRTKTHVIPNPNTADKTLSELHVSSDGSLDYAKTIALAQDSKVAVQATYEDTIPLKERYPNLKHHFPRYTLQNCPDKSLATCVEETRELIEKLISQSDGATEKSEGASFVNFTPSGMGDPDDGGKTIEIRDYKEDPMLPPKFKLRKNRHKEPSPPPPILKSSSNTKVTKELKDQWKIPSAVSNWKNNQGFSISLDKRVNATGMGGASVESSINVEKFSSLSSALENAHNQARDDIRIRNQRRKEQAIQEQRDKESQLRELLERTRTERLGKRPGDDLRNIGKKSRR</sequence>
<dbReference type="Proteomes" id="UP000195602">
    <property type="component" value="Unassembled WGS sequence"/>
</dbReference>
<dbReference type="AlphaFoldDB" id="A0AA91Q523"/>
<evidence type="ECO:0000313" key="7">
    <source>
        <dbReference type="Proteomes" id="UP000195602"/>
    </source>
</evidence>
<dbReference type="Pfam" id="PF02731">
    <property type="entry name" value="SKIP_SNW"/>
    <property type="match status" value="1"/>
</dbReference>
<comment type="subcellular location">
    <subcellularLocation>
        <location evidence="3">Nucleus</location>
    </subcellularLocation>
</comment>
<comment type="function">
    <text evidence="3">Involved in pre-mRNA splicing.</text>
</comment>
<reference evidence="6 7" key="1">
    <citation type="submission" date="2017-04" db="EMBL/GenBank/DDBJ databases">
        <title>Draft genome of the yeast Clavispora lusitaniae type strain CBS 6936.</title>
        <authorList>
            <person name="Durrens P."/>
            <person name="Klopp C."/>
            <person name="Biteau N."/>
            <person name="Fitton-Ouhabi V."/>
            <person name="Dementhon K."/>
            <person name="Accoceberry I."/>
            <person name="Sherman D.J."/>
            <person name="Noel T."/>
        </authorList>
    </citation>
    <scope>NUCLEOTIDE SEQUENCE [LARGE SCALE GENOMIC DNA]</scope>
    <source>
        <strain evidence="6 7">CBS 6936</strain>
    </source>
</reference>
<evidence type="ECO:0000313" key="6">
    <source>
        <dbReference type="EMBL" id="OVF10902.1"/>
    </source>
</evidence>
<feature type="region of interest" description="Disordered" evidence="4">
    <location>
        <begin position="134"/>
        <end position="161"/>
    </location>
</feature>
<evidence type="ECO:0000259" key="5">
    <source>
        <dbReference type="Pfam" id="PF02731"/>
    </source>
</evidence>
<evidence type="ECO:0000256" key="1">
    <source>
        <dbReference type="ARBA" id="ARBA00010197"/>
    </source>
</evidence>
<keyword evidence="3" id="KW-0539">Nucleus</keyword>
<dbReference type="InterPro" id="IPR004015">
    <property type="entry name" value="SKI-int_prot_SKIP_SNW-dom"/>
</dbReference>
<comment type="subunit">
    <text evidence="3">Associated with the spliceosome.</text>
</comment>
<dbReference type="PANTHER" id="PTHR12096">
    <property type="entry name" value="NUCLEAR PROTEIN SKIP-RELATED"/>
    <property type="match status" value="1"/>
</dbReference>
<protein>
    <recommendedName>
        <fullName evidence="2 3">Pre-mRNA-processing protein 45</fullName>
    </recommendedName>
</protein>
<dbReference type="GO" id="GO:0000398">
    <property type="term" value="P:mRNA splicing, via spliceosome"/>
    <property type="evidence" value="ECO:0007669"/>
    <property type="project" value="InterPro"/>
</dbReference>
<feature type="compositionally biased region" description="Basic and acidic residues" evidence="4">
    <location>
        <begin position="271"/>
        <end position="316"/>
    </location>
</feature>
<keyword evidence="3" id="KW-0747">Spliceosome</keyword>
<gene>
    <name evidence="6" type="ORF">A9F13_01g03377</name>
</gene>
<evidence type="ECO:0000256" key="2">
    <source>
        <dbReference type="ARBA" id="ARBA00022160"/>
    </source>
</evidence>
<name>A0AA91Q523_CLALS</name>
<feature type="domain" description="SKI-interacting protein SKIP SNW" evidence="5">
    <location>
        <begin position="146"/>
        <end position="305"/>
    </location>
</feature>
<comment type="similarity">
    <text evidence="1 3">Belongs to the SNW family.</text>
</comment>
<keyword evidence="3" id="KW-0508">mRNA splicing</keyword>
<comment type="caution">
    <text evidence="6">The sequence shown here is derived from an EMBL/GenBank/DDBJ whole genome shotgun (WGS) entry which is preliminary data.</text>
</comment>
<proteinExistence type="inferred from homology"/>
<evidence type="ECO:0000256" key="4">
    <source>
        <dbReference type="SAM" id="MobiDB-lite"/>
    </source>
</evidence>
<evidence type="ECO:0000256" key="3">
    <source>
        <dbReference type="RuleBase" id="RU367140"/>
    </source>
</evidence>
<dbReference type="EMBL" id="LYUB02000001">
    <property type="protein sequence ID" value="OVF10902.1"/>
    <property type="molecule type" value="Genomic_DNA"/>
</dbReference>
<accession>A0AA91Q523</accession>
<feature type="region of interest" description="Disordered" evidence="4">
    <location>
        <begin position="271"/>
        <end position="323"/>
    </location>
</feature>
<dbReference type="InterPro" id="IPR017862">
    <property type="entry name" value="SKI-int_prot_SKIP"/>
</dbReference>
<organism evidence="6 7">
    <name type="scientific">Clavispora lusitaniae</name>
    <name type="common">Candida lusitaniae</name>
    <dbReference type="NCBI Taxonomy" id="36911"/>
    <lineage>
        <taxon>Eukaryota</taxon>
        <taxon>Fungi</taxon>
        <taxon>Dikarya</taxon>
        <taxon>Ascomycota</taxon>
        <taxon>Saccharomycotina</taxon>
        <taxon>Pichiomycetes</taxon>
        <taxon>Metschnikowiaceae</taxon>
        <taxon>Clavispora</taxon>
    </lineage>
</organism>
<dbReference type="GO" id="GO:0005681">
    <property type="term" value="C:spliceosomal complex"/>
    <property type="evidence" value="ECO:0007669"/>
    <property type="project" value="UniProtKB-UniRule"/>
</dbReference>
<feature type="region of interest" description="Disordered" evidence="4">
    <location>
        <begin position="174"/>
        <end position="200"/>
    </location>
</feature>
<dbReference type="KEGG" id="clus:A9F13_01g03377"/>